<feature type="domain" description="BD-FAE-like" evidence="2">
    <location>
        <begin position="91"/>
        <end position="198"/>
    </location>
</feature>
<dbReference type="EMBL" id="LECT01000007">
    <property type="protein sequence ID" value="KLU07038.1"/>
    <property type="molecule type" value="Genomic_DNA"/>
</dbReference>
<sequence>MVMSDGSCPSAYPSPRHSLEILMRRLLSFTFRALLLSLCVAIPSIGIAEDSPQRIPLWDDGAPGSEARMHEPEVLTGTNVSNVHHPSITPYLPAKDKATGTAILIAPGGGHSKLCLGHEGDSLAQWLADHGVAAFVMRYRLCREPDSEYTLDGHAMDDTRRAIRMIRSHAEAWNVTPDRIGILGFSAGGELAAYSAMNPLPGDLQSEDPIERVSSRPDFQGLIYPGKSSTFTVSPGMPPAFIAFGYHDREDIAYGMAKVYLKYKEAEVPCEMHVYSEAGHGFGFRANSQTAAGRWPERMLEWLIDRKLLSESPAATD</sequence>
<name>A0A0J1BKT3_RHOIS</name>
<dbReference type="Proteomes" id="UP000036367">
    <property type="component" value="Unassembled WGS sequence"/>
</dbReference>
<dbReference type="GO" id="GO:0045493">
    <property type="term" value="P:xylan catabolic process"/>
    <property type="evidence" value="ECO:0007669"/>
    <property type="project" value="UniProtKB-KW"/>
</dbReference>
<accession>A0A0J1BKT3</accession>
<protein>
    <submittedName>
        <fullName evidence="3">Endo-1,4-beta-xylanase B</fullName>
    </submittedName>
</protein>
<dbReference type="PANTHER" id="PTHR48081:SF6">
    <property type="entry name" value="PEPTIDASE S9 PROLYL OLIGOPEPTIDASE CATALYTIC DOMAIN-CONTAINING PROTEIN"/>
    <property type="match status" value="1"/>
</dbReference>
<reference evidence="3" key="1">
    <citation type="submission" date="2015-05" db="EMBL/GenBank/DDBJ databases">
        <title>Permanent draft genome of Rhodopirellula islandicus K833.</title>
        <authorList>
            <person name="Kizina J."/>
            <person name="Richter M."/>
            <person name="Glockner F.O."/>
            <person name="Harder J."/>
        </authorList>
    </citation>
    <scope>NUCLEOTIDE SEQUENCE [LARGE SCALE GENOMIC DNA]</scope>
    <source>
        <strain evidence="3">K833</strain>
    </source>
</reference>
<keyword evidence="1" id="KW-0378">Hydrolase</keyword>
<dbReference type="InterPro" id="IPR049492">
    <property type="entry name" value="BD-FAE-like_dom"/>
</dbReference>
<dbReference type="Pfam" id="PF20434">
    <property type="entry name" value="BD-FAE"/>
    <property type="match status" value="1"/>
</dbReference>
<dbReference type="PANTHER" id="PTHR48081">
    <property type="entry name" value="AB HYDROLASE SUPERFAMILY PROTEIN C4A8.06C"/>
    <property type="match status" value="1"/>
</dbReference>
<proteinExistence type="predicted"/>
<dbReference type="Gene3D" id="3.40.50.1820">
    <property type="entry name" value="alpha/beta hydrolase"/>
    <property type="match status" value="1"/>
</dbReference>
<evidence type="ECO:0000259" key="2">
    <source>
        <dbReference type="Pfam" id="PF20434"/>
    </source>
</evidence>
<dbReference type="SUPFAM" id="SSF53474">
    <property type="entry name" value="alpha/beta-Hydrolases"/>
    <property type="match status" value="1"/>
</dbReference>
<dbReference type="InterPro" id="IPR050300">
    <property type="entry name" value="GDXG_lipolytic_enzyme"/>
</dbReference>
<keyword evidence="4" id="KW-1185">Reference proteome</keyword>
<dbReference type="InterPro" id="IPR029058">
    <property type="entry name" value="AB_hydrolase_fold"/>
</dbReference>
<dbReference type="GO" id="GO:0016798">
    <property type="term" value="F:hydrolase activity, acting on glycosyl bonds"/>
    <property type="evidence" value="ECO:0007669"/>
    <property type="project" value="UniProtKB-KW"/>
</dbReference>
<dbReference type="AlphaFoldDB" id="A0A0J1BKT3"/>
<evidence type="ECO:0000313" key="3">
    <source>
        <dbReference type="EMBL" id="KLU07038.1"/>
    </source>
</evidence>
<evidence type="ECO:0000313" key="4">
    <source>
        <dbReference type="Proteomes" id="UP000036367"/>
    </source>
</evidence>
<evidence type="ECO:0000256" key="1">
    <source>
        <dbReference type="ARBA" id="ARBA00022801"/>
    </source>
</evidence>
<gene>
    <name evidence="3" type="ORF">RISK_000839</name>
</gene>
<organism evidence="3 4">
    <name type="scientific">Rhodopirellula islandica</name>
    <dbReference type="NCBI Taxonomy" id="595434"/>
    <lineage>
        <taxon>Bacteria</taxon>
        <taxon>Pseudomonadati</taxon>
        <taxon>Planctomycetota</taxon>
        <taxon>Planctomycetia</taxon>
        <taxon>Pirellulales</taxon>
        <taxon>Pirellulaceae</taxon>
        <taxon>Rhodopirellula</taxon>
    </lineage>
</organism>
<comment type="caution">
    <text evidence="3">The sequence shown here is derived from an EMBL/GenBank/DDBJ whole genome shotgun (WGS) entry which is preliminary data.</text>
</comment>
<dbReference type="STRING" id="595434.RISK_000839"/>
<dbReference type="PATRIC" id="fig|595434.4.peg.810"/>